<evidence type="ECO:0000256" key="11">
    <source>
        <dbReference type="ARBA" id="ARBA00022989"/>
    </source>
</evidence>
<evidence type="ECO:0000256" key="13">
    <source>
        <dbReference type="ARBA" id="ARBA00023136"/>
    </source>
</evidence>
<dbReference type="PRINTS" id="PR00344">
    <property type="entry name" value="BCTRLSENSOR"/>
</dbReference>
<dbReference type="Gene3D" id="1.10.287.130">
    <property type="match status" value="1"/>
</dbReference>
<keyword evidence="7 16" id="KW-0812">Transmembrane</keyword>
<evidence type="ECO:0000256" key="1">
    <source>
        <dbReference type="ARBA" id="ARBA00000085"/>
    </source>
</evidence>
<evidence type="ECO:0000313" key="19">
    <source>
        <dbReference type="EMBL" id="TVZ07077.1"/>
    </source>
</evidence>
<dbReference type="GO" id="GO:0005886">
    <property type="term" value="C:plasma membrane"/>
    <property type="evidence" value="ECO:0007669"/>
    <property type="project" value="UniProtKB-SubCell"/>
</dbReference>
<keyword evidence="10" id="KW-0067">ATP-binding</keyword>
<evidence type="ECO:0000256" key="3">
    <source>
        <dbReference type="ARBA" id="ARBA00012438"/>
    </source>
</evidence>
<keyword evidence="12" id="KW-0902">Two-component regulatory system</keyword>
<dbReference type="SMART" id="SM00388">
    <property type="entry name" value="HisKA"/>
    <property type="match status" value="1"/>
</dbReference>
<dbReference type="InterPro" id="IPR004358">
    <property type="entry name" value="Sig_transdc_His_kin-like_C"/>
</dbReference>
<organism evidence="19 20">
    <name type="scientific">Trebonia kvetii</name>
    <dbReference type="NCBI Taxonomy" id="2480626"/>
    <lineage>
        <taxon>Bacteria</taxon>
        <taxon>Bacillati</taxon>
        <taxon>Actinomycetota</taxon>
        <taxon>Actinomycetes</taxon>
        <taxon>Streptosporangiales</taxon>
        <taxon>Treboniaceae</taxon>
        <taxon>Trebonia</taxon>
    </lineage>
</organism>
<evidence type="ECO:0000256" key="4">
    <source>
        <dbReference type="ARBA" id="ARBA00022475"/>
    </source>
</evidence>
<dbReference type="InterPro" id="IPR005467">
    <property type="entry name" value="His_kinase_dom"/>
</dbReference>
<dbReference type="SUPFAM" id="SSF158472">
    <property type="entry name" value="HAMP domain-like"/>
    <property type="match status" value="1"/>
</dbReference>
<dbReference type="CDD" id="cd06225">
    <property type="entry name" value="HAMP"/>
    <property type="match status" value="1"/>
</dbReference>
<keyword evidence="20" id="KW-1185">Reference proteome</keyword>
<dbReference type="EC" id="2.7.13.3" evidence="3"/>
<dbReference type="Pfam" id="PF02518">
    <property type="entry name" value="HATPase_c"/>
    <property type="match status" value="1"/>
</dbReference>
<dbReference type="PROSITE" id="PS50109">
    <property type="entry name" value="HIS_KIN"/>
    <property type="match status" value="1"/>
</dbReference>
<dbReference type="PANTHER" id="PTHR43547">
    <property type="entry name" value="TWO-COMPONENT HISTIDINE KINASE"/>
    <property type="match status" value="1"/>
</dbReference>
<evidence type="ECO:0000256" key="5">
    <source>
        <dbReference type="ARBA" id="ARBA00022553"/>
    </source>
</evidence>
<evidence type="ECO:0000256" key="16">
    <source>
        <dbReference type="SAM" id="Phobius"/>
    </source>
</evidence>
<evidence type="ECO:0000313" key="20">
    <source>
        <dbReference type="Proteomes" id="UP000460272"/>
    </source>
</evidence>
<sequence length="624" mass="68056">MERYSVNPDAVGTPTAQVPPMPAHPAPAKPPPVTASQRDRRDVREAWEMALRRKKWVRWIVSWLPHRLTIAIRSLLRLEHLVIAKVRHRWHRSLQLRVVGTTLVISATMIAILGFFLTEQINDGLLVNAETSARAQVLTALNTARSLPDLNQQPASGQSAMQFMRKTGQLLQPTNGTASYTVVVAPSANLAEQAGVPQWATSIAAGASLPAALLDEVQQEQTEVRNGKVENLLFYTPTALTFDGQRSGTPAIAFGVPLGNWYQLYFVFPLNDEQQTLQLVQTTLIGVGIALVALLAAIASLVTRWVVLPVRHAARAAQRLSDGHLEERMTVGGADDLAALATSFNDMAISLQEKLFQLEELSKAQRQFVSDVSHELRTPMTTIRMAAEILFESREDLDAAAARSAELLQSQIERFEVLLTDLLEISRHDSNVATLDPEPADVSDIVRRSADDAQQLAERRGCRIEFRLPAAACMAEVDRRRVERILRNLLVNAVEHGEGRDVVVTVAADMNAVAIAVRDHGVGLAAGEEQLVFERFWRADPARARTTGGTGLGLAIALEDARLHGGWLQAWGEKGRGSVFRLTLPRTAGEPLAGSPLPLGPDEAEVIPTAVTRLEADLAGGARG</sequence>
<dbReference type="FunFam" id="3.30.565.10:FF:000013">
    <property type="entry name" value="Two-component sensor histidine kinase"/>
    <property type="match status" value="1"/>
</dbReference>
<comment type="subcellular location">
    <subcellularLocation>
        <location evidence="2">Cell membrane</location>
        <topology evidence="2">Multi-pass membrane protein</topology>
    </subcellularLocation>
</comment>
<keyword evidence="4" id="KW-1003">Cell membrane</keyword>
<dbReference type="GO" id="GO:0005524">
    <property type="term" value="F:ATP binding"/>
    <property type="evidence" value="ECO:0007669"/>
    <property type="project" value="UniProtKB-KW"/>
</dbReference>
<dbReference type="PANTHER" id="PTHR43547:SF2">
    <property type="entry name" value="HYBRID SIGNAL TRANSDUCTION HISTIDINE KINASE C"/>
    <property type="match status" value="1"/>
</dbReference>
<keyword evidence="11 16" id="KW-1133">Transmembrane helix</keyword>
<dbReference type="InterPro" id="IPR003660">
    <property type="entry name" value="HAMP_dom"/>
</dbReference>
<protein>
    <recommendedName>
        <fullName evidence="14">Sensor histidine kinase MtrB</fullName>
        <ecNumber evidence="3">2.7.13.3</ecNumber>
    </recommendedName>
</protein>
<dbReference type="SUPFAM" id="SSF47384">
    <property type="entry name" value="Homodimeric domain of signal transducing histidine kinase"/>
    <property type="match status" value="1"/>
</dbReference>
<dbReference type="SUPFAM" id="SSF55874">
    <property type="entry name" value="ATPase domain of HSP90 chaperone/DNA topoisomerase II/histidine kinase"/>
    <property type="match status" value="1"/>
</dbReference>
<dbReference type="RefSeq" id="WP_145851832.1">
    <property type="nucleotide sequence ID" value="NZ_RPFW01000001.1"/>
</dbReference>
<keyword evidence="5" id="KW-0597">Phosphoprotein</keyword>
<keyword evidence="6" id="KW-0808">Transferase</keyword>
<dbReference type="FunFam" id="1.10.287.130:FF:000010">
    <property type="entry name" value="Two-component sensor histidine kinase"/>
    <property type="match status" value="1"/>
</dbReference>
<keyword evidence="9 19" id="KW-0418">Kinase</keyword>
<evidence type="ECO:0000256" key="6">
    <source>
        <dbReference type="ARBA" id="ARBA00022679"/>
    </source>
</evidence>
<comment type="caution">
    <text evidence="19">The sequence shown here is derived from an EMBL/GenBank/DDBJ whole genome shotgun (WGS) entry which is preliminary data.</text>
</comment>
<name>A0A6P2C7T7_9ACTN</name>
<dbReference type="Gene3D" id="3.30.565.10">
    <property type="entry name" value="Histidine kinase-like ATPase, C-terminal domain"/>
    <property type="match status" value="1"/>
</dbReference>
<evidence type="ECO:0000256" key="8">
    <source>
        <dbReference type="ARBA" id="ARBA00022741"/>
    </source>
</evidence>
<feature type="transmembrane region" description="Helical" evidence="16">
    <location>
        <begin position="284"/>
        <end position="307"/>
    </location>
</feature>
<dbReference type="SMART" id="SM00387">
    <property type="entry name" value="HATPase_c"/>
    <property type="match status" value="1"/>
</dbReference>
<dbReference type="InterPro" id="IPR036097">
    <property type="entry name" value="HisK_dim/P_sf"/>
</dbReference>
<evidence type="ECO:0000256" key="12">
    <source>
        <dbReference type="ARBA" id="ARBA00023012"/>
    </source>
</evidence>
<evidence type="ECO:0000256" key="9">
    <source>
        <dbReference type="ARBA" id="ARBA00022777"/>
    </source>
</evidence>
<dbReference type="PROSITE" id="PS50885">
    <property type="entry name" value="HAMP"/>
    <property type="match status" value="1"/>
</dbReference>
<dbReference type="Gene3D" id="6.10.340.10">
    <property type="match status" value="1"/>
</dbReference>
<dbReference type="OrthoDB" id="9786919at2"/>
<dbReference type="InterPro" id="IPR047669">
    <property type="entry name" value="MtrAB_MtrB"/>
</dbReference>
<dbReference type="InterPro" id="IPR003594">
    <property type="entry name" value="HATPase_dom"/>
</dbReference>
<feature type="domain" description="HAMP" evidence="18">
    <location>
        <begin position="304"/>
        <end position="356"/>
    </location>
</feature>
<feature type="transmembrane region" description="Helical" evidence="16">
    <location>
        <begin position="96"/>
        <end position="117"/>
    </location>
</feature>
<evidence type="ECO:0000256" key="15">
    <source>
        <dbReference type="SAM" id="MobiDB-lite"/>
    </source>
</evidence>
<dbReference type="InterPro" id="IPR003661">
    <property type="entry name" value="HisK_dim/P_dom"/>
</dbReference>
<comment type="catalytic activity">
    <reaction evidence="1">
        <text>ATP + protein L-histidine = ADP + protein N-phospho-L-histidine.</text>
        <dbReference type="EC" id="2.7.13.3"/>
    </reaction>
</comment>
<evidence type="ECO:0000256" key="10">
    <source>
        <dbReference type="ARBA" id="ARBA00022840"/>
    </source>
</evidence>
<evidence type="ECO:0000256" key="7">
    <source>
        <dbReference type="ARBA" id="ARBA00022692"/>
    </source>
</evidence>
<evidence type="ECO:0000259" key="17">
    <source>
        <dbReference type="PROSITE" id="PS50109"/>
    </source>
</evidence>
<dbReference type="Proteomes" id="UP000460272">
    <property type="component" value="Unassembled WGS sequence"/>
</dbReference>
<feature type="domain" description="Histidine kinase" evidence="17">
    <location>
        <begin position="371"/>
        <end position="588"/>
    </location>
</feature>
<dbReference type="AlphaFoldDB" id="A0A6P2C7T7"/>
<dbReference type="SMART" id="SM00304">
    <property type="entry name" value="HAMP"/>
    <property type="match status" value="1"/>
</dbReference>
<evidence type="ECO:0000256" key="2">
    <source>
        <dbReference type="ARBA" id="ARBA00004651"/>
    </source>
</evidence>
<dbReference type="Pfam" id="PF00672">
    <property type="entry name" value="HAMP"/>
    <property type="match status" value="1"/>
</dbReference>
<dbReference type="NCBIfam" id="NF040691">
    <property type="entry name" value="MtrAB_MtrB"/>
    <property type="match status" value="1"/>
</dbReference>
<evidence type="ECO:0000259" key="18">
    <source>
        <dbReference type="PROSITE" id="PS50885"/>
    </source>
</evidence>
<accession>A0A6P2C7T7</accession>
<dbReference type="Pfam" id="PF00512">
    <property type="entry name" value="HisKA"/>
    <property type="match status" value="1"/>
</dbReference>
<keyword evidence="13 16" id="KW-0472">Membrane</keyword>
<feature type="region of interest" description="Disordered" evidence="15">
    <location>
        <begin position="1"/>
        <end position="40"/>
    </location>
</feature>
<keyword evidence="8" id="KW-0547">Nucleotide-binding</keyword>
<dbReference type="InterPro" id="IPR036890">
    <property type="entry name" value="HATPase_C_sf"/>
</dbReference>
<reference evidence="19 20" key="1">
    <citation type="submission" date="2018-11" db="EMBL/GenBank/DDBJ databases">
        <title>Trebonia kvetii gen.nov., sp.nov., a novel acidophilic actinobacterium, and proposal of the new actinobacterial family Treboniaceae fam. nov.</title>
        <authorList>
            <person name="Rapoport D."/>
            <person name="Sagova-Mareckova M."/>
            <person name="Sedlacek I."/>
            <person name="Provaznik J."/>
            <person name="Kralova S."/>
            <person name="Pavlinic D."/>
            <person name="Benes V."/>
            <person name="Kopecky J."/>
        </authorList>
    </citation>
    <scope>NUCLEOTIDE SEQUENCE [LARGE SCALE GENOMIC DNA]</scope>
    <source>
        <strain evidence="19 20">15Tr583</strain>
    </source>
</reference>
<dbReference type="GO" id="GO:0000155">
    <property type="term" value="F:phosphorelay sensor kinase activity"/>
    <property type="evidence" value="ECO:0007669"/>
    <property type="project" value="InterPro"/>
</dbReference>
<dbReference type="CDD" id="cd00082">
    <property type="entry name" value="HisKA"/>
    <property type="match status" value="1"/>
</dbReference>
<proteinExistence type="predicted"/>
<feature type="compositionally biased region" description="Pro residues" evidence="15">
    <location>
        <begin position="17"/>
        <end position="33"/>
    </location>
</feature>
<evidence type="ECO:0000256" key="14">
    <source>
        <dbReference type="ARBA" id="ARBA00035305"/>
    </source>
</evidence>
<dbReference type="CDD" id="cd00075">
    <property type="entry name" value="HATPase"/>
    <property type="match status" value="1"/>
</dbReference>
<gene>
    <name evidence="19" type="ORF">EAS64_07095</name>
</gene>
<dbReference type="EMBL" id="RPFW01000001">
    <property type="protein sequence ID" value="TVZ07077.1"/>
    <property type="molecule type" value="Genomic_DNA"/>
</dbReference>